<accession>A0A1S1HL15</accession>
<gene>
    <name evidence="3" type="primary">hutI_7</name>
    <name evidence="3" type="ORF">BHE75_04153</name>
</gene>
<evidence type="ECO:0000259" key="2">
    <source>
        <dbReference type="Pfam" id="PF01979"/>
    </source>
</evidence>
<reference evidence="3 4" key="1">
    <citation type="submission" date="2016-09" db="EMBL/GenBank/DDBJ databases">
        <title>Metabolic pathway, cell adaptation mechanisms and a novel monoxygenase revealed through proteogenomic-transcription analysis of a Sphingomonas haloaromaticamans strain degrading the fungicide ortho-phenylphenol.</title>
        <authorList>
            <person name="Perruchon C."/>
            <person name="Papadopoulou E.S."/>
            <person name="Rousidou C."/>
            <person name="Vasileiadis S."/>
            <person name="Tanou G."/>
            <person name="Amoutzias G."/>
            <person name="Molassiotis A."/>
            <person name="Karpouzas D.G."/>
        </authorList>
    </citation>
    <scope>NUCLEOTIDE SEQUENCE [LARGE SCALE GENOMIC DNA]</scope>
    <source>
        <strain evidence="3 4">P3</strain>
    </source>
</reference>
<dbReference type="InterPro" id="IPR051781">
    <property type="entry name" value="Metallo-dep_Hydrolase"/>
</dbReference>
<dbReference type="InterPro" id="IPR032466">
    <property type="entry name" value="Metal_Hydrolase"/>
</dbReference>
<evidence type="ECO:0000313" key="4">
    <source>
        <dbReference type="Proteomes" id="UP000179467"/>
    </source>
</evidence>
<keyword evidence="4" id="KW-1185">Reference proteome</keyword>
<dbReference type="RefSeq" id="WP_070935106.1">
    <property type="nucleotide sequence ID" value="NZ_MIPT01000001.1"/>
</dbReference>
<name>A0A1S1HL15_9SPHN</name>
<dbReference type="InterPro" id="IPR057744">
    <property type="entry name" value="OTAase-like"/>
</dbReference>
<dbReference type="Pfam" id="PF01979">
    <property type="entry name" value="Amidohydro_1"/>
    <property type="match status" value="1"/>
</dbReference>
<organism evidence="3 4">
    <name type="scientific">Edaphosphingomonas haloaromaticamans</name>
    <dbReference type="NCBI Taxonomy" id="653954"/>
    <lineage>
        <taxon>Bacteria</taxon>
        <taxon>Pseudomonadati</taxon>
        <taxon>Pseudomonadota</taxon>
        <taxon>Alphaproteobacteria</taxon>
        <taxon>Sphingomonadales</taxon>
        <taxon>Rhizorhabdaceae</taxon>
        <taxon>Edaphosphingomonas</taxon>
    </lineage>
</organism>
<dbReference type="SUPFAM" id="SSF51338">
    <property type="entry name" value="Composite domain of metallo-dependent hydrolases"/>
    <property type="match status" value="1"/>
</dbReference>
<feature type="signal peptide" evidence="1">
    <location>
        <begin position="1"/>
        <end position="19"/>
    </location>
</feature>
<dbReference type="Gene3D" id="2.30.40.10">
    <property type="entry name" value="Urease, subunit C, domain 1"/>
    <property type="match status" value="1"/>
</dbReference>
<keyword evidence="1" id="KW-0732">Signal</keyword>
<dbReference type="AlphaFoldDB" id="A0A1S1HL15"/>
<dbReference type="InterPro" id="IPR011059">
    <property type="entry name" value="Metal-dep_hydrolase_composite"/>
</dbReference>
<dbReference type="Proteomes" id="UP000179467">
    <property type="component" value="Unassembled WGS sequence"/>
</dbReference>
<protein>
    <submittedName>
        <fullName evidence="3">Imidazolonepropionase</fullName>
        <ecNumber evidence="3">3.5.2.7</ecNumber>
    </submittedName>
</protein>
<dbReference type="OrthoDB" id="9782972at2"/>
<sequence>MRLLLAVSTAMLVAAPAFADPQAGDTVIHAGTLLDRPGQAPRRNATIVVRAGKVAEVRDGFVAAPTGARLIDLKDRYVLPGLIDSHVHLESDRAGKDGLLASFTEGVPMHAYEAAWNARKTLNAGFTTVRNLGDGSGVTLALRDAIRQGWAVGPRIVDAGMSISTTSGHMDERLGLNDDLREHAGSPENLCDGVESCRHAVRIQIGRGADVIKIATTGGVNSRIGAGLGKQMFDDEAKAIVETAHMYGKKVAVHAHGADGIALALAAGADSIEHGTLMDDADIAAFRKTGAYYVPTLSTVNGYLERIAADPNAYEPAVRAKIDWRISITGKALEKAVPAGVKIAFGTDAGVSKHGRNADEFEWLVKHGLTPMGAIQAATVNAADLLGLKDEVGSIEPGKAADLIAVAGDPLADVKVLKTVGFVMKGGEVFKQED</sequence>
<dbReference type="PANTHER" id="PTHR43135">
    <property type="entry name" value="ALPHA-D-RIBOSE 1-METHYLPHOSPHONATE 5-TRIPHOSPHATE DIPHOSPHATASE"/>
    <property type="match status" value="1"/>
</dbReference>
<dbReference type="SUPFAM" id="SSF51556">
    <property type="entry name" value="Metallo-dependent hydrolases"/>
    <property type="match status" value="1"/>
</dbReference>
<dbReference type="GO" id="GO:0050480">
    <property type="term" value="F:imidazolonepropionase activity"/>
    <property type="evidence" value="ECO:0007669"/>
    <property type="project" value="UniProtKB-EC"/>
</dbReference>
<dbReference type="InterPro" id="IPR006680">
    <property type="entry name" value="Amidohydro-rel"/>
</dbReference>
<feature type="chain" id="PRO_5010331057" evidence="1">
    <location>
        <begin position="20"/>
        <end position="434"/>
    </location>
</feature>
<dbReference type="PANTHER" id="PTHR43135:SF3">
    <property type="entry name" value="ALPHA-D-RIBOSE 1-METHYLPHOSPHONATE 5-TRIPHOSPHATE DIPHOSPHATASE"/>
    <property type="match status" value="1"/>
</dbReference>
<dbReference type="Gene3D" id="3.20.20.140">
    <property type="entry name" value="Metal-dependent hydrolases"/>
    <property type="match status" value="1"/>
</dbReference>
<dbReference type="EMBL" id="MIPT01000001">
    <property type="protein sequence ID" value="OHT22131.1"/>
    <property type="molecule type" value="Genomic_DNA"/>
</dbReference>
<dbReference type="EC" id="3.5.2.7" evidence="3"/>
<evidence type="ECO:0000256" key="1">
    <source>
        <dbReference type="SAM" id="SignalP"/>
    </source>
</evidence>
<keyword evidence="3" id="KW-0378">Hydrolase</keyword>
<comment type="caution">
    <text evidence="3">The sequence shown here is derived from an EMBL/GenBank/DDBJ whole genome shotgun (WGS) entry which is preliminary data.</text>
</comment>
<dbReference type="CDD" id="cd01299">
    <property type="entry name" value="Met_dep_hydrolase_A"/>
    <property type="match status" value="1"/>
</dbReference>
<proteinExistence type="predicted"/>
<feature type="domain" description="Amidohydrolase-related" evidence="2">
    <location>
        <begin position="77"/>
        <end position="429"/>
    </location>
</feature>
<evidence type="ECO:0000313" key="3">
    <source>
        <dbReference type="EMBL" id="OHT22131.1"/>
    </source>
</evidence>